<name>A0ABR0UAC6_REHGL</name>
<reference evidence="3 4" key="1">
    <citation type="journal article" date="2021" name="Comput. Struct. Biotechnol. J.">
        <title>De novo genome assembly of the potent medicinal plant Rehmannia glutinosa using nanopore technology.</title>
        <authorList>
            <person name="Ma L."/>
            <person name="Dong C."/>
            <person name="Song C."/>
            <person name="Wang X."/>
            <person name="Zheng X."/>
            <person name="Niu Y."/>
            <person name="Chen S."/>
            <person name="Feng W."/>
        </authorList>
    </citation>
    <scope>NUCLEOTIDE SEQUENCE [LARGE SCALE GENOMIC DNA]</scope>
    <source>
        <strain evidence="3">DH-2019</strain>
    </source>
</reference>
<feature type="region of interest" description="Disordered" evidence="1">
    <location>
        <begin position="343"/>
        <end position="408"/>
    </location>
</feature>
<dbReference type="SUPFAM" id="SSF56219">
    <property type="entry name" value="DNase I-like"/>
    <property type="match status" value="1"/>
</dbReference>
<dbReference type="InterPro" id="IPR050410">
    <property type="entry name" value="CCR4/nocturin_mRNA_transcr"/>
</dbReference>
<dbReference type="InterPro" id="IPR036691">
    <property type="entry name" value="Endo/exonu/phosph_ase_sf"/>
</dbReference>
<gene>
    <name evidence="3" type="ORF">DH2020_046777</name>
</gene>
<proteinExistence type="predicted"/>
<organism evidence="3 4">
    <name type="scientific">Rehmannia glutinosa</name>
    <name type="common">Chinese foxglove</name>
    <dbReference type="NCBI Taxonomy" id="99300"/>
    <lineage>
        <taxon>Eukaryota</taxon>
        <taxon>Viridiplantae</taxon>
        <taxon>Streptophyta</taxon>
        <taxon>Embryophyta</taxon>
        <taxon>Tracheophyta</taxon>
        <taxon>Spermatophyta</taxon>
        <taxon>Magnoliopsida</taxon>
        <taxon>eudicotyledons</taxon>
        <taxon>Gunneridae</taxon>
        <taxon>Pentapetalae</taxon>
        <taxon>asterids</taxon>
        <taxon>lamiids</taxon>
        <taxon>Lamiales</taxon>
        <taxon>Orobanchaceae</taxon>
        <taxon>Rehmannieae</taxon>
        <taxon>Rehmannia</taxon>
    </lineage>
</organism>
<evidence type="ECO:0000259" key="2">
    <source>
        <dbReference type="Pfam" id="PF03372"/>
    </source>
</evidence>
<feature type="compositionally biased region" description="Polar residues" evidence="1">
    <location>
        <begin position="343"/>
        <end position="378"/>
    </location>
</feature>
<keyword evidence="4" id="KW-1185">Reference proteome</keyword>
<feature type="domain" description="Endonuclease/exonuclease/phosphatase" evidence="2">
    <location>
        <begin position="56"/>
        <end position="192"/>
    </location>
</feature>
<protein>
    <recommendedName>
        <fullName evidence="2">Endonuclease/exonuclease/phosphatase domain-containing protein</fullName>
    </recommendedName>
</protein>
<dbReference type="Proteomes" id="UP001318860">
    <property type="component" value="Unassembled WGS sequence"/>
</dbReference>
<dbReference type="EMBL" id="JABTTQ020003185">
    <property type="protein sequence ID" value="KAK6119482.1"/>
    <property type="molecule type" value="Genomic_DNA"/>
</dbReference>
<dbReference type="PANTHER" id="PTHR12121:SF85">
    <property type="entry name" value="CARBON CATABOLITE REPRESSOR PROTEIN 4 HOMOLOG 6"/>
    <property type="match status" value="1"/>
</dbReference>
<accession>A0ABR0UAC6</accession>
<dbReference type="Gene3D" id="3.60.10.10">
    <property type="entry name" value="Endonuclease/exonuclease/phosphatase"/>
    <property type="match status" value="2"/>
</dbReference>
<sequence>MAVRVHDSASIKRFTVLSYNILADYLATDHWQKLYFHIPGYIMDWNWRRRNISFELGLWSADILCFQEVDRFQDIEAELKPRGYSGIWKVTWKVLSCYVIILLVFKVMRTGDPADGCAIFWRLSSGSSASSNRVVVCNIHVLFNPKRGDVKLGQIRVLLDRAHAVSKLWDDAPVVICGDFNCTPKLDLSELPRDKVSGQTSAEIRPSRPGYPDFRRLSADNSTQASAVNCEKIEHRDMPSDAQNLARLHSSTDAPSTGRYSKPGCSMIAVQSRVSQLHTPSRRLFDGSLNSALALDDIESPICPARDTNEIAFLESSCENIPANSTKVRECVESNLQTLSDNHSSDITKISEPTLTSNSYTSQLEGPSEKLSPNSLDVASSKHEAVTLSVSDADDNHDKPSYESSSCESTGADFVLDEKFEHLSLNELVDGATDKLSEDCDSFLSELHSTGQSSLHSHDDGILSDTLYVERPSPSAWTPAEIETATGSADHKVVEHPLKLTSSYAEVENSSGLRDSSGEPFITSYHRLFSGTVDYIWHSEGLQTVKILAPIPKHVMQQTRGFPTKKWGSDHMALVSEFAFTKDSSSENASQ</sequence>
<evidence type="ECO:0000313" key="4">
    <source>
        <dbReference type="Proteomes" id="UP001318860"/>
    </source>
</evidence>
<feature type="region of interest" description="Disordered" evidence="1">
    <location>
        <begin position="197"/>
        <end position="217"/>
    </location>
</feature>
<dbReference type="InterPro" id="IPR005135">
    <property type="entry name" value="Endo/exonuclease/phosphatase"/>
</dbReference>
<comment type="caution">
    <text evidence="3">The sequence shown here is derived from an EMBL/GenBank/DDBJ whole genome shotgun (WGS) entry which is preliminary data.</text>
</comment>
<dbReference type="Pfam" id="PF03372">
    <property type="entry name" value="Exo_endo_phos"/>
    <property type="match status" value="1"/>
</dbReference>
<dbReference type="PANTHER" id="PTHR12121">
    <property type="entry name" value="CARBON CATABOLITE REPRESSOR PROTEIN 4"/>
    <property type="match status" value="1"/>
</dbReference>
<evidence type="ECO:0000256" key="1">
    <source>
        <dbReference type="SAM" id="MobiDB-lite"/>
    </source>
</evidence>
<evidence type="ECO:0000313" key="3">
    <source>
        <dbReference type="EMBL" id="KAK6119482.1"/>
    </source>
</evidence>